<accession>A0ABX5KM44</accession>
<protein>
    <submittedName>
        <fullName evidence="2">Glycosyl transferase family 1</fullName>
    </submittedName>
</protein>
<dbReference type="SUPFAM" id="SSF53756">
    <property type="entry name" value="UDP-Glycosyltransferase/glycogen phosphorylase"/>
    <property type="match status" value="1"/>
</dbReference>
<dbReference type="Gene3D" id="3.40.50.2000">
    <property type="entry name" value="Glycogen Phosphorylase B"/>
    <property type="match status" value="2"/>
</dbReference>
<reference evidence="2 3" key="1">
    <citation type="submission" date="2018-05" db="EMBL/GenBank/DDBJ databases">
        <title>Genomic Encyclopedia of Type Strains, Phase IV (KMG-V): Genome sequencing to study the core and pangenomes of soil and plant-associated prokaryotes.</title>
        <authorList>
            <person name="Whitman W."/>
        </authorList>
    </citation>
    <scope>NUCLEOTIDE SEQUENCE [LARGE SCALE GENOMIC DNA]</scope>
    <source>
        <strain evidence="2 3">SCZa-39</strain>
    </source>
</reference>
<name>A0ABX5KM44_9BURK</name>
<keyword evidence="3" id="KW-1185">Reference proteome</keyword>
<evidence type="ECO:0000313" key="2">
    <source>
        <dbReference type="EMBL" id="PVX77967.1"/>
    </source>
</evidence>
<evidence type="ECO:0000313" key="3">
    <source>
        <dbReference type="Proteomes" id="UP000245712"/>
    </source>
</evidence>
<dbReference type="GO" id="GO:0016740">
    <property type="term" value="F:transferase activity"/>
    <property type="evidence" value="ECO:0007669"/>
    <property type="project" value="UniProtKB-KW"/>
</dbReference>
<sequence length="101" mass="11111">MTLIEAMSMGVPVVSYDCDTGPRDIIKDGENGRLVRPVGDVEALANSLEELINNEMIRSQIAARAVEVRSQYSEEGIVQTWLDLFLKLLESDAQNGQGVET</sequence>
<gene>
    <name evidence="2" type="ORF">C7402_114198</name>
</gene>
<evidence type="ECO:0000259" key="1">
    <source>
        <dbReference type="Pfam" id="PF00534"/>
    </source>
</evidence>
<proteinExistence type="predicted"/>
<organism evidence="2 3">
    <name type="scientific">Paraburkholderia unamae</name>
    <dbReference type="NCBI Taxonomy" id="219649"/>
    <lineage>
        <taxon>Bacteria</taxon>
        <taxon>Pseudomonadati</taxon>
        <taxon>Pseudomonadota</taxon>
        <taxon>Betaproteobacteria</taxon>
        <taxon>Burkholderiales</taxon>
        <taxon>Burkholderiaceae</taxon>
        <taxon>Paraburkholderia</taxon>
    </lineage>
</organism>
<dbReference type="PANTHER" id="PTHR12526">
    <property type="entry name" value="GLYCOSYLTRANSFERASE"/>
    <property type="match status" value="1"/>
</dbReference>
<dbReference type="EMBL" id="QEOB01000014">
    <property type="protein sequence ID" value="PVX77967.1"/>
    <property type="molecule type" value="Genomic_DNA"/>
</dbReference>
<dbReference type="PANTHER" id="PTHR12526:SF630">
    <property type="entry name" value="GLYCOSYLTRANSFERASE"/>
    <property type="match status" value="1"/>
</dbReference>
<keyword evidence="2" id="KW-0808">Transferase</keyword>
<dbReference type="Pfam" id="PF00534">
    <property type="entry name" value="Glycos_transf_1"/>
    <property type="match status" value="1"/>
</dbReference>
<comment type="caution">
    <text evidence="2">The sequence shown here is derived from an EMBL/GenBank/DDBJ whole genome shotgun (WGS) entry which is preliminary data.</text>
</comment>
<feature type="domain" description="Glycosyl transferase family 1" evidence="1">
    <location>
        <begin position="1"/>
        <end position="65"/>
    </location>
</feature>
<dbReference type="InterPro" id="IPR001296">
    <property type="entry name" value="Glyco_trans_1"/>
</dbReference>
<dbReference type="Proteomes" id="UP000245712">
    <property type="component" value="Unassembled WGS sequence"/>
</dbReference>